<keyword evidence="5 9" id="KW-0472">Membrane</keyword>
<dbReference type="SUPFAM" id="SSF81321">
    <property type="entry name" value="Family A G protein-coupled receptor-like"/>
    <property type="match status" value="1"/>
</dbReference>
<evidence type="ECO:0000313" key="12">
    <source>
        <dbReference type="Proteomes" id="UP001557470"/>
    </source>
</evidence>
<keyword evidence="4 8" id="KW-0297">G-protein coupled receptor</keyword>
<evidence type="ECO:0000256" key="2">
    <source>
        <dbReference type="ARBA" id="ARBA00022692"/>
    </source>
</evidence>
<reference evidence="11 12" key="1">
    <citation type="submission" date="2024-06" db="EMBL/GenBank/DDBJ databases">
        <authorList>
            <person name="Pan Q."/>
            <person name="Wen M."/>
            <person name="Jouanno E."/>
            <person name="Zahm M."/>
            <person name="Klopp C."/>
            <person name="Cabau C."/>
            <person name="Louis A."/>
            <person name="Berthelot C."/>
            <person name="Parey E."/>
            <person name="Roest Crollius H."/>
            <person name="Montfort J."/>
            <person name="Robinson-Rechavi M."/>
            <person name="Bouchez O."/>
            <person name="Lampietro C."/>
            <person name="Lopez Roques C."/>
            <person name="Donnadieu C."/>
            <person name="Postlethwait J."/>
            <person name="Bobe J."/>
            <person name="Verreycken H."/>
            <person name="Guiguen Y."/>
        </authorList>
    </citation>
    <scope>NUCLEOTIDE SEQUENCE [LARGE SCALE GENOMIC DNA]</scope>
    <source>
        <strain evidence="11">Up_M1</strain>
        <tissue evidence="11">Testis</tissue>
    </source>
</reference>
<dbReference type="PANTHER" id="PTHR10489">
    <property type="entry name" value="CELL ADHESION MOLECULE"/>
    <property type="match status" value="1"/>
</dbReference>
<proteinExistence type="inferred from homology"/>
<keyword evidence="7 8" id="KW-0807">Transducer</keyword>
<evidence type="ECO:0000256" key="5">
    <source>
        <dbReference type="ARBA" id="ARBA00023136"/>
    </source>
</evidence>
<dbReference type="PRINTS" id="PR00237">
    <property type="entry name" value="GPCRRHODOPSN"/>
</dbReference>
<feature type="transmembrane region" description="Helical" evidence="9">
    <location>
        <begin position="107"/>
        <end position="127"/>
    </location>
</feature>
<evidence type="ECO:0000256" key="1">
    <source>
        <dbReference type="ARBA" id="ARBA00004370"/>
    </source>
</evidence>
<keyword evidence="6 8" id="KW-0675">Receptor</keyword>
<dbReference type="Gene3D" id="1.20.1070.10">
    <property type="entry name" value="Rhodopsin 7-helix transmembrane proteins"/>
    <property type="match status" value="2"/>
</dbReference>
<dbReference type="Proteomes" id="UP001557470">
    <property type="component" value="Unassembled WGS sequence"/>
</dbReference>
<keyword evidence="12" id="KW-1185">Reference proteome</keyword>
<feature type="transmembrane region" description="Helical" evidence="9">
    <location>
        <begin position="181"/>
        <end position="202"/>
    </location>
</feature>
<feature type="transmembrane region" description="Helical" evidence="9">
    <location>
        <begin position="230"/>
        <end position="248"/>
    </location>
</feature>
<gene>
    <name evidence="11" type="ORF">UPYG_G00254760</name>
</gene>
<dbReference type="PROSITE" id="PS00237">
    <property type="entry name" value="G_PROTEIN_RECEP_F1_1"/>
    <property type="match status" value="1"/>
</dbReference>
<evidence type="ECO:0000256" key="4">
    <source>
        <dbReference type="ARBA" id="ARBA00023040"/>
    </source>
</evidence>
<feature type="transmembrane region" description="Helical" evidence="9">
    <location>
        <begin position="66"/>
        <end position="87"/>
    </location>
</feature>
<comment type="subcellular location">
    <subcellularLocation>
        <location evidence="1">Membrane</location>
    </subcellularLocation>
</comment>
<evidence type="ECO:0000259" key="10">
    <source>
        <dbReference type="PROSITE" id="PS50262"/>
    </source>
</evidence>
<accession>A0ABD0W9R8</accession>
<organism evidence="11 12">
    <name type="scientific">Umbra pygmaea</name>
    <name type="common">Eastern mudminnow</name>
    <dbReference type="NCBI Taxonomy" id="75934"/>
    <lineage>
        <taxon>Eukaryota</taxon>
        <taxon>Metazoa</taxon>
        <taxon>Chordata</taxon>
        <taxon>Craniata</taxon>
        <taxon>Vertebrata</taxon>
        <taxon>Euteleostomi</taxon>
        <taxon>Actinopterygii</taxon>
        <taxon>Neopterygii</taxon>
        <taxon>Teleostei</taxon>
        <taxon>Protacanthopterygii</taxon>
        <taxon>Esociformes</taxon>
        <taxon>Umbridae</taxon>
        <taxon>Umbra</taxon>
    </lineage>
</organism>
<dbReference type="PROSITE" id="PS50262">
    <property type="entry name" value="G_PROTEIN_RECEP_F1_2"/>
    <property type="match status" value="2"/>
</dbReference>
<evidence type="ECO:0000256" key="7">
    <source>
        <dbReference type="ARBA" id="ARBA00023224"/>
    </source>
</evidence>
<dbReference type="InterPro" id="IPR050119">
    <property type="entry name" value="CCR1-9-like"/>
</dbReference>
<dbReference type="Pfam" id="PF00001">
    <property type="entry name" value="7tm_1"/>
    <property type="match status" value="2"/>
</dbReference>
<evidence type="ECO:0000256" key="8">
    <source>
        <dbReference type="RuleBase" id="RU000688"/>
    </source>
</evidence>
<evidence type="ECO:0000256" key="6">
    <source>
        <dbReference type="ARBA" id="ARBA00023170"/>
    </source>
</evidence>
<keyword evidence="3 9" id="KW-1133">Transmembrane helix</keyword>
<dbReference type="InterPro" id="IPR017452">
    <property type="entry name" value="GPCR_Rhodpsn_7TM"/>
</dbReference>
<evidence type="ECO:0000313" key="11">
    <source>
        <dbReference type="EMBL" id="KAL0967636.1"/>
    </source>
</evidence>
<evidence type="ECO:0000256" key="3">
    <source>
        <dbReference type="ARBA" id="ARBA00022989"/>
    </source>
</evidence>
<evidence type="ECO:0000256" key="9">
    <source>
        <dbReference type="SAM" id="Phobius"/>
    </source>
</evidence>
<dbReference type="GO" id="GO:0016020">
    <property type="term" value="C:membrane"/>
    <property type="evidence" value="ECO:0007669"/>
    <property type="project" value="UniProtKB-SubCell"/>
</dbReference>
<keyword evidence="2 8" id="KW-0812">Transmembrane</keyword>
<dbReference type="EMBL" id="JAGEUA010000008">
    <property type="protein sequence ID" value="KAL0967636.1"/>
    <property type="molecule type" value="Genomic_DNA"/>
</dbReference>
<protein>
    <recommendedName>
        <fullName evidence="10">G-protein coupled receptors family 1 profile domain-containing protein</fullName>
    </recommendedName>
</protein>
<dbReference type="InterPro" id="IPR000276">
    <property type="entry name" value="GPCR_Rhodpsn"/>
</dbReference>
<dbReference type="PANTHER" id="PTHR10489:SF611">
    <property type="entry name" value="C-C CHEMOKINE RECEPTOR TYPE 6"/>
    <property type="match status" value="1"/>
</dbReference>
<feature type="transmembrane region" description="Helical" evidence="9">
    <location>
        <begin position="33"/>
        <end position="57"/>
    </location>
</feature>
<dbReference type="GO" id="GO:0004930">
    <property type="term" value="F:G protein-coupled receptor activity"/>
    <property type="evidence" value="ECO:0007669"/>
    <property type="project" value="UniProtKB-KW"/>
</dbReference>
<feature type="domain" description="G-protein coupled receptors family 1 profile" evidence="10">
    <location>
        <begin position="167"/>
        <end position="241"/>
    </location>
</feature>
<comment type="caution">
    <text evidence="11">The sequence shown here is derived from an EMBL/GenBank/DDBJ whole genome shotgun (WGS) entry which is preliminary data.</text>
</comment>
<feature type="domain" description="G-protein coupled receptors family 1 profile" evidence="10">
    <location>
        <begin position="46"/>
        <end position="140"/>
    </location>
</feature>
<name>A0ABD0W9R8_UMBPY</name>
<sequence>MDKGDYNSTGDYYNYVEPCQMTKDNAVKRLLRLYIHSVICILGLMGNILVIVTYAFYKKAKSMTDVYLLNMAIADMLFVAALPLIIYNEYNHWDMGTVACKILGGAYSVNLYSGMLLLACISTDRYIAIVLARRSFGSDPESCSTVALSVLQSGLLPCSCPSPPSSTTKATTSRNTRRVRVVLAVVAVFLACHLPYNVALLYETVRKFEQQLCNQVDNTEVAKTVTETVAFLHCCLNPFLYAFIGVRFRNHFRKIVSDLWCMGKRVLNPRHFSRATSEFNVSISRRSMDGYSNENSSFTM</sequence>
<dbReference type="AlphaFoldDB" id="A0ABD0W9R8"/>
<comment type="similarity">
    <text evidence="8">Belongs to the G-protein coupled receptor 1 family.</text>
</comment>